<dbReference type="AlphaFoldDB" id="K1TPD3"/>
<proteinExistence type="predicted"/>
<evidence type="ECO:0000313" key="1">
    <source>
        <dbReference type="EMBL" id="EKC61116.1"/>
    </source>
</evidence>
<organism evidence="1">
    <name type="scientific">human gut metagenome</name>
    <dbReference type="NCBI Taxonomy" id="408170"/>
    <lineage>
        <taxon>unclassified sequences</taxon>
        <taxon>metagenomes</taxon>
        <taxon>organismal metagenomes</taxon>
    </lineage>
</organism>
<name>K1TPD3_9ZZZZ</name>
<gene>
    <name evidence="1" type="ORF">OBE_08638</name>
</gene>
<comment type="caution">
    <text evidence="1">The sequence shown here is derived from an EMBL/GenBank/DDBJ whole genome shotgun (WGS) entry which is preliminary data.</text>
</comment>
<sequence>MTYTFLIQNLGNTAADAATGVVITDTFNPVLENLTVNFNGTAWAEGTNYTYDTTTGLFTGTAGGITVPAATYTQDPVTGAWGINPGVSTLMISGTV</sequence>
<reference evidence="1" key="1">
    <citation type="journal article" date="2013" name="Environ. Microbiol.">
        <title>Microbiota from the distal guts of lean and obese adolescents exhibit partial functional redundancy besides clear differences in community structure.</title>
        <authorList>
            <person name="Ferrer M."/>
            <person name="Ruiz A."/>
            <person name="Lanza F."/>
            <person name="Haange S.B."/>
            <person name="Oberbach A."/>
            <person name="Till H."/>
            <person name="Bargiela R."/>
            <person name="Campoy C."/>
            <person name="Segura M.T."/>
            <person name="Richter M."/>
            <person name="von Bergen M."/>
            <person name="Seifert J."/>
            <person name="Suarez A."/>
        </authorList>
    </citation>
    <scope>NUCLEOTIDE SEQUENCE</scope>
</reference>
<accession>K1TPD3</accession>
<dbReference type="EMBL" id="AJWZ01005964">
    <property type="protein sequence ID" value="EKC61116.1"/>
    <property type="molecule type" value="Genomic_DNA"/>
</dbReference>
<protein>
    <submittedName>
        <fullName evidence="1">Repeat domain protein</fullName>
    </submittedName>
</protein>